<evidence type="ECO:0000256" key="4">
    <source>
        <dbReference type="ARBA" id="ARBA00022695"/>
    </source>
</evidence>
<protein>
    <recommendedName>
        <fullName evidence="1">DNA-directed RNA polymerase</fullName>
        <ecNumber evidence="1">2.7.7.6</ecNumber>
    </recommendedName>
</protein>
<comment type="catalytic activity">
    <reaction evidence="6">
        <text>RNA(n) + a ribonucleoside 5'-triphosphate = RNA(n+1) + diphosphate</text>
        <dbReference type="Rhea" id="RHEA:21248"/>
        <dbReference type="Rhea" id="RHEA-COMP:14527"/>
        <dbReference type="Rhea" id="RHEA-COMP:17342"/>
        <dbReference type="ChEBI" id="CHEBI:33019"/>
        <dbReference type="ChEBI" id="CHEBI:61557"/>
        <dbReference type="ChEBI" id="CHEBI:140395"/>
        <dbReference type="EC" id="2.7.7.6"/>
    </reaction>
</comment>
<feature type="domain" description="RNA polymerase Rpb1" evidence="7">
    <location>
        <begin position="7"/>
        <end position="99"/>
    </location>
</feature>
<dbReference type="InterPro" id="IPR045867">
    <property type="entry name" value="DNA-dir_RpoC_beta_prime"/>
</dbReference>
<evidence type="ECO:0000313" key="8">
    <source>
        <dbReference type="EMBL" id="SVE19633.1"/>
    </source>
</evidence>
<dbReference type="AlphaFoldDB" id="A0A383BIL9"/>
<evidence type="ECO:0000256" key="3">
    <source>
        <dbReference type="ARBA" id="ARBA00022679"/>
    </source>
</evidence>
<organism evidence="8">
    <name type="scientific">marine metagenome</name>
    <dbReference type="NCBI Taxonomy" id="408172"/>
    <lineage>
        <taxon>unclassified sequences</taxon>
        <taxon>metagenomes</taxon>
        <taxon>ecological metagenomes</taxon>
    </lineage>
</organism>
<dbReference type="EC" id="2.7.7.6" evidence="1"/>
<dbReference type="PANTHER" id="PTHR19376:SF32">
    <property type="entry name" value="DNA-DIRECTED RNA POLYMERASE III SUBUNIT RPC1"/>
    <property type="match status" value="1"/>
</dbReference>
<dbReference type="InterPro" id="IPR007081">
    <property type="entry name" value="RNA_pol_Rpb1_5"/>
</dbReference>
<evidence type="ECO:0000256" key="5">
    <source>
        <dbReference type="ARBA" id="ARBA00023163"/>
    </source>
</evidence>
<evidence type="ECO:0000259" key="7">
    <source>
        <dbReference type="Pfam" id="PF04998"/>
    </source>
</evidence>
<evidence type="ECO:0000256" key="6">
    <source>
        <dbReference type="ARBA" id="ARBA00048552"/>
    </source>
</evidence>
<dbReference type="Pfam" id="PF04998">
    <property type="entry name" value="RNA_pol_Rpb1_5"/>
    <property type="match status" value="1"/>
</dbReference>
<feature type="non-terminal residue" evidence="8">
    <location>
        <position position="106"/>
    </location>
</feature>
<dbReference type="GO" id="GO:0000428">
    <property type="term" value="C:DNA-directed RNA polymerase complex"/>
    <property type="evidence" value="ECO:0007669"/>
    <property type="project" value="UniProtKB-KW"/>
</dbReference>
<keyword evidence="5" id="KW-0804">Transcription</keyword>
<evidence type="ECO:0000256" key="2">
    <source>
        <dbReference type="ARBA" id="ARBA00022478"/>
    </source>
</evidence>
<accession>A0A383BIL9</accession>
<name>A0A383BIL9_9ZZZZ</name>
<dbReference type="GO" id="GO:0006351">
    <property type="term" value="P:DNA-templated transcription"/>
    <property type="evidence" value="ECO:0007669"/>
    <property type="project" value="InterPro"/>
</dbReference>
<keyword evidence="2" id="KW-0240">DNA-directed RNA polymerase</keyword>
<dbReference type="PANTHER" id="PTHR19376">
    <property type="entry name" value="DNA-DIRECTED RNA POLYMERASE"/>
    <property type="match status" value="1"/>
</dbReference>
<proteinExistence type="predicted"/>
<keyword evidence="3" id="KW-0808">Transferase</keyword>
<gene>
    <name evidence="8" type="ORF">METZ01_LOCUS472487</name>
</gene>
<dbReference type="EMBL" id="UINC01200653">
    <property type="protein sequence ID" value="SVE19633.1"/>
    <property type="molecule type" value="Genomic_DNA"/>
</dbReference>
<dbReference type="GO" id="GO:0003677">
    <property type="term" value="F:DNA binding"/>
    <property type="evidence" value="ECO:0007669"/>
    <property type="project" value="InterPro"/>
</dbReference>
<dbReference type="GO" id="GO:0003899">
    <property type="term" value="F:DNA-directed RNA polymerase activity"/>
    <property type="evidence" value="ECO:0007669"/>
    <property type="project" value="UniProtKB-EC"/>
</dbReference>
<keyword evidence="4" id="KW-0548">Nucleotidyltransferase</keyword>
<dbReference type="SUPFAM" id="SSF64484">
    <property type="entry name" value="beta and beta-prime subunits of DNA dependent RNA-polymerase"/>
    <property type="match status" value="1"/>
</dbReference>
<reference evidence="8" key="1">
    <citation type="submission" date="2018-05" db="EMBL/GenBank/DDBJ databases">
        <authorList>
            <person name="Lanie J.A."/>
            <person name="Ng W.-L."/>
            <person name="Kazmierczak K.M."/>
            <person name="Andrzejewski T.M."/>
            <person name="Davidsen T.M."/>
            <person name="Wayne K.J."/>
            <person name="Tettelin H."/>
            <person name="Glass J.I."/>
            <person name="Rusch D."/>
            <person name="Podicherti R."/>
            <person name="Tsui H.-C.T."/>
            <person name="Winkler M.E."/>
        </authorList>
    </citation>
    <scope>NUCLEOTIDE SEQUENCE</scope>
</reference>
<sequence>MKFKAEKLAKTRYSEMQVDPGEAIGVISAQSVGEPGTQLTMRSFHFVGAELSVTLGLPRIIEILDARKIPSTPTMHIYLKSPYNKNKTKSDQIAQKIKQTVLQDIA</sequence>
<evidence type="ECO:0000256" key="1">
    <source>
        <dbReference type="ARBA" id="ARBA00012418"/>
    </source>
</evidence>